<dbReference type="Proteomes" id="UP000600918">
    <property type="component" value="Unassembled WGS sequence"/>
</dbReference>
<evidence type="ECO:0000313" key="2">
    <source>
        <dbReference type="Proteomes" id="UP000600918"/>
    </source>
</evidence>
<sequence>MMHGQDMRSYPHPQSRSTFVLSSSLPTSYYSRNGISCRITDLWSFIHCIERCHESSESKKEHRRIVEDKKGNRRAIVRGIRKLRLWDIFSPSSGMSQIRASIPATTATPAPTTVATDTTTIT</sequence>
<comment type="caution">
    <text evidence="1">The sequence shown here is derived from an EMBL/GenBank/DDBJ whole genome shotgun (WGS) entry which is preliminary data.</text>
</comment>
<proteinExistence type="predicted"/>
<dbReference type="AlphaFoldDB" id="A0A834UAH7"/>
<name>A0A834UAH7_VESPE</name>
<evidence type="ECO:0000313" key="1">
    <source>
        <dbReference type="EMBL" id="KAF7425758.1"/>
    </source>
</evidence>
<protein>
    <submittedName>
        <fullName evidence="1">Uncharacterized protein</fullName>
    </submittedName>
</protein>
<accession>A0A834UAH7</accession>
<gene>
    <name evidence="1" type="ORF">H0235_008196</name>
</gene>
<reference evidence="1" key="1">
    <citation type="journal article" date="2020" name="G3 (Bethesda)">
        <title>High-Quality Assemblies for Three Invasive Social Wasps from the &lt;i&gt;Vespula&lt;/i&gt; Genus.</title>
        <authorList>
            <person name="Harrop T.W.R."/>
            <person name="Guhlin J."/>
            <person name="McLaughlin G.M."/>
            <person name="Permina E."/>
            <person name="Stockwell P."/>
            <person name="Gilligan J."/>
            <person name="Le Lec M.F."/>
            <person name="Gruber M.A.M."/>
            <person name="Quinn O."/>
            <person name="Lovegrove M."/>
            <person name="Duncan E.J."/>
            <person name="Remnant E.J."/>
            <person name="Van Eeckhoven J."/>
            <person name="Graham B."/>
            <person name="Knapp R.A."/>
            <person name="Langford K.W."/>
            <person name="Kronenberg Z."/>
            <person name="Press M.O."/>
            <person name="Eacker S.M."/>
            <person name="Wilson-Rankin E.E."/>
            <person name="Purcell J."/>
            <person name="Lester P.J."/>
            <person name="Dearden P.K."/>
        </authorList>
    </citation>
    <scope>NUCLEOTIDE SEQUENCE</scope>
    <source>
        <strain evidence="1">Volc-1</strain>
    </source>
</reference>
<dbReference type="EMBL" id="JACSDY010000006">
    <property type="protein sequence ID" value="KAF7425758.1"/>
    <property type="molecule type" value="Genomic_DNA"/>
</dbReference>
<organism evidence="1 2">
    <name type="scientific">Vespula pensylvanica</name>
    <name type="common">Western yellow jacket</name>
    <name type="synonym">Wasp</name>
    <dbReference type="NCBI Taxonomy" id="30213"/>
    <lineage>
        <taxon>Eukaryota</taxon>
        <taxon>Metazoa</taxon>
        <taxon>Ecdysozoa</taxon>
        <taxon>Arthropoda</taxon>
        <taxon>Hexapoda</taxon>
        <taxon>Insecta</taxon>
        <taxon>Pterygota</taxon>
        <taxon>Neoptera</taxon>
        <taxon>Endopterygota</taxon>
        <taxon>Hymenoptera</taxon>
        <taxon>Apocrita</taxon>
        <taxon>Aculeata</taxon>
        <taxon>Vespoidea</taxon>
        <taxon>Vespidae</taxon>
        <taxon>Vespinae</taxon>
        <taxon>Vespula</taxon>
    </lineage>
</organism>
<keyword evidence="2" id="KW-1185">Reference proteome</keyword>